<proteinExistence type="inferred from homology"/>
<dbReference type="SUPFAM" id="SSF56112">
    <property type="entry name" value="Protein kinase-like (PK-like)"/>
    <property type="match status" value="1"/>
</dbReference>
<dbReference type="InterPro" id="IPR011009">
    <property type="entry name" value="Kinase-like_dom_sf"/>
</dbReference>
<dbReference type="Proteomes" id="UP000029981">
    <property type="component" value="Chromosome 2"/>
</dbReference>
<dbReference type="PROSITE" id="PS50011">
    <property type="entry name" value="PROTEIN_KINASE_DOM"/>
    <property type="match status" value="1"/>
</dbReference>
<protein>
    <recommendedName>
        <fullName evidence="2">cyclin-dependent kinase</fullName>
        <ecNumber evidence="2">2.7.11.22</ecNumber>
    </recommendedName>
</protein>
<dbReference type="InterPro" id="IPR000719">
    <property type="entry name" value="Prot_kinase_dom"/>
</dbReference>
<dbReference type="FunFam" id="3.30.200.20:FF:000664">
    <property type="entry name" value="Cyclin-dependent kinase F-1"/>
    <property type="match status" value="1"/>
</dbReference>
<dbReference type="PROSITE" id="PS00108">
    <property type="entry name" value="PROTEIN_KINASE_ST"/>
    <property type="match status" value="1"/>
</dbReference>
<reference evidence="13 14" key="4">
    <citation type="journal article" date="2011" name="BMC Genomics">
        <title>RNA-Seq improves annotation of protein-coding genes in the cucumber genome.</title>
        <authorList>
            <person name="Li Z."/>
            <person name="Zhang Z."/>
            <person name="Yan P."/>
            <person name="Huang S."/>
            <person name="Fei Z."/>
            <person name="Lin K."/>
        </authorList>
    </citation>
    <scope>NUCLEOTIDE SEQUENCE [LARGE SCALE GENOMIC DNA]</scope>
    <source>
        <strain evidence="14">cv. 9930</strain>
    </source>
</reference>
<dbReference type="OMA" id="WSIHTRR"/>
<dbReference type="GO" id="GO:0004674">
    <property type="term" value="F:protein serine/threonine kinase activity"/>
    <property type="evidence" value="ECO:0000318"/>
    <property type="project" value="GO_Central"/>
</dbReference>
<dbReference type="eggNOG" id="KOG0594">
    <property type="taxonomic scope" value="Eukaryota"/>
</dbReference>
<comment type="similarity">
    <text evidence="1">Belongs to the protein kinase superfamily. CMGC Ser/Thr protein kinase family. CDC2/CDKX subfamily.</text>
</comment>
<comment type="catalytic activity">
    <reaction evidence="8">
        <text>L-threonyl-[protein] + ATP = O-phospho-L-threonyl-[protein] + ADP + H(+)</text>
        <dbReference type="Rhea" id="RHEA:46608"/>
        <dbReference type="Rhea" id="RHEA-COMP:11060"/>
        <dbReference type="Rhea" id="RHEA-COMP:11605"/>
        <dbReference type="ChEBI" id="CHEBI:15378"/>
        <dbReference type="ChEBI" id="CHEBI:30013"/>
        <dbReference type="ChEBI" id="CHEBI:30616"/>
        <dbReference type="ChEBI" id="CHEBI:61977"/>
        <dbReference type="ChEBI" id="CHEBI:456216"/>
        <dbReference type="EC" id="2.7.11.22"/>
    </reaction>
</comment>
<dbReference type="InterPro" id="IPR008271">
    <property type="entry name" value="Ser/Thr_kinase_AS"/>
</dbReference>
<keyword evidence="5 10" id="KW-0547">Nucleotide-binding</keyword>
<reference evidence="13 14" key="2">
    <citation type="journal article" date="2009" name="PLoS ONE">
        <title>An integrated genetic and cytogenetic map of the cucumber genome.</title>
        <authorList>
            <person name="Ren Y."/>
            <person name="Zhang Z."/>
            <person name="Liu J."/>
            <person name="Staub J.E."/>
            <person name="Han Y."/>
            <person name="Cheng Z."/>
            <person name="Li X."/>
            <person name="Lu J."/>
            <person name="Miao H."/>
            <person name="Kang H."/>
            <person name="Xie B."/>
            <person name="Gu X."/>
            <person name="Wang X."/>
            <person name="Du Y."/>
            <person name="Jin W."/>
            <person name="Huang S."/>
        </authorList>
    </citation>
    <scope>NUCLEOTIDE SEQUENCE [LARGE SCALE GENOMIC DNA]</scope>
    <source>
        <strain evidence="14">cv. 9930</strain>
    </source>
</reference>
<dbReference type="PROSITE" id="PS00107">
    <property type="entry name" value="PROTEIN_KINASE_ATP"/>
    <property type="match status" value="1"/>
</dbReference>
<dbReference type="PANTHER" id="PTHR24056">
    <property type="entry name" value="CELL DIVISION PROTEIN KINASE"/>
    <property type="match status" value="1"/>
</dbReference>
<dbReference type="Gramene" id="KGN60607">
    <property type="protein sequence ID" value="KGN60607"/>
    <property type="gene ID" value="Csa_2G003590"/>
</dbReference>
<dbReference type="STRING" id="3659.A0A0A0LIT0"/>
<evidence type="ECO:0000256" key="9">
    <source>
        <dbReference type="ARBA" id="ARBA00048367"/>
    </source>
</evidence>
<dbReference type="EMBL" id="CM002923">
    <property type="protein sequence ID" value="KGN60607.1"/>
    <property type="molecule type" value="Genomic_DNA"/>
</dbReference>
<keyword evidence="4" id="KW-0808">Transferase</keyword>
<dbReference type="GO" id="GO:0005524">
    <property type="term" value="F:ATP binding"/>
    <property type="evidence" value="ECO:0007669"/>
    <property type="project" value="UniProtKB-UniRule"/>
</dbReference>
<dbReference type="InterPro" id="IPR017441">
    <property type="entry name" value="Protein_kinase_ATP_BS"/>
</dbReference>
<reference evidence="13 14" key="3">
    <citation type="journal article" date="2010" name="BMC Genomics">
        <title>Transcriptome sequencing and comparative analysis of cucumber flowers with different sex types.</title>
        <authorList>
            <person name="Guo S."/>
            <person name="Zheng Y."/>
            <person name="Joung J.G."/>
            <person name="Liu S."/>
            <person name="Zhang Z."/>
            <person name="Crasta O.R."/>
            <person name="Sobral B.W."/>
            <person name="Xu Y."/>
            <person name="Huang S."/>
            <person name="Fei Z."/>
        </authorList>
    </citation>
    <scope>NUCLEOTIDE SEQUENCE [LARGE SCALE GENOMIC DNA]</scope>
    <source>
        <strain evidence="14">cv. 9930</strain>
    </source>
</reference>
<evidence type="ECO:0000256" key="3">
    <source>
        <dbReference type="ARBA" id="ARBA00022527"/>
    </source>
</evidence>
<accession>A0A0A0LIT0</accession>
<dbReference type="KEGG" id="csv:101209606"/>
<evidence type="ECO:0000259" key="12">
    <source>
        <dbReference type="PROSITE" id="PS50011"/>
    </source>
</evidence>
<dbReference type="InterPro" id="IPR050108">
    <property type="entry name" value="CDK"/>
</dbReference>
<dbReference type="Gene3D" id="3.30.200.20">
    <property type="entry name" value="Phosphorylase Kinase, domain 1"/>
    <property type="match status" value="1"/>
</dbReference>
<evidence type="ECO:0000313" key="14">
    <source>
        <dbReference type="Proteomes" id="UP000029981"/>
    </source>
</evidence>
<keyword evidence="14" id="KW-1185">Reference proteome</keyword>
<evidence type="ECO:0000256" key="5">
    <source>
        <dbReference type="ARBA" id="ARBA00022741"/>
    </source>
</evidence>
<dbReference type="SMART" id="SM00220">
    <property type="entry name" value="S_TKc"/>
    <property type="match status" value="1"/>
</dbReference>
<evidence type="ECO:0000313" key="13">
    <source>
        <dbReference type="EMBL" id="KGN60607.1"/>
    </source>
</evidence>
<dbReference type="AlphaFoldDB" id="A0A0A0LIT0"/>
<comment type="catalytic activity">
    <reaction evidence="9">
        <text>L-seryl-[protein] + ATP = O-phospho-L-seryl-[protein] + ADP + H(+)</text>
        <dbReference type="Rhea" id="RHEA:17989"/>
        <dbReference type="Rhea" id="RHEA-COMP:9863"/>
        <dbReference type="Rhea" id="RHEA-COMP:11604"/>
        <dbReference type="ChEBI" id="CHEBI:15378"/>
        <dbReference type="ChEBI" id="CHEBI:29999"/>
        <dbReference type="ChEBI" id="CHEBI:30616"/>
        <dbReference type="ChEBI" id="CHEBI:83421"/>
        <dbReference type="ChEBI" id="CHEBI:456216"/>
        <dbReference type="EC" id="2.7.11.22"/>
    </reaction>
</comment>
<evidence type="ECO:0000256" key="10">
    <source>
        <dbReference type="PROSITE-ProRule" id="PRU10141"/>
    </source>
</evidence>
<evidence type="ECO:0000256" key="6">
    <source>
        <dbReference type="ARBA" id="ARBA00022777"/>
    </source>
</evidence>
<keyword evidence="6" id="KW-0418">Kinase</keyword>
<keyword evidence="3 11" id="KW-0723">Serine/threonine-protein kinase</keyword>
<dbReference type="OrthoDB" id="1732493at2759"/>
<reference evidence="13 14" key="1">
    <citation type="journal article" date="2009" name="Nat. Genet.">
        <title>The genome of the cucumber, Cucumis sativus L.</title>
        <authorList>
            <person name="Huang S."/>
            <person name="Li R."/>
            <person name="Zhang Z."/>
            <person name="Li L."/>
            <person name="Gu X."/>
            <person name="Fan W."/>
            <person name="Lucas W.J."/>
            <person name="Wang X."/>
            <person name="Xie B."/>
            <person name="Ni P."/>
            <person name="Ren Y."/>
            <person name="Zhu H."/>
            <person name="Li J."/>
            <person name="Lin K."/>
            <person name="Jin W."/>
            <person name="Fei Z."/>
            <person name="Li G."/>
            <person name="Staub J."/>
            <person name="Kilian A."/>
            <person name="van der Vossen E.A."/>
            <person name="Wu Y."/>
            <person name="Guo J."/>
            <person name="He J."/>
            <person name="Jia Z."/>
            <person name="Ren Y."/>
            <person name="Tian G."/>
            <person name="Lu Y."/>
            <person name="Ruan J."/>
            <person name="Qian W."/>
            <person name="Wang M."/>
            <person name="Huang Q."/>
            <person name="Li B."/>
            <person name="Xuan Z."/>
            <person name="Cao J."/>
            <person name="Asan"/>
            <person name="Wu Z."/>
            <person name="Zhang J."/>
            <person name="Cai Q."/>
            <person name="Bai Y."/>
            <person name="Zhao B."/>
            <person name="Han Y."/>
            <person name="Li Y."/>
            <person name="Li X."/>
            <person name="Wang S."/>
            <person name="Shi Q."/>
            <person name="Liu S."/>
            <person name="Cho W.K."/>
            <person name="Kim J.Y."/>
            <person name="Xu Y."/>
            <person name="Heller-Uszynska K."/>
            <person name="Miao H."/>
            <person name="Cheng Z."/>
            <person name="Zhang S."/>
            <person name="Wu J."/>
            <person name="Yang Y."/>
            <person name="Kang H."/>
            <person name="Li M."/>
            <person name="Liang H."/>
            <person name="Ren X."/>
            <person name="Shi Z."/>
            <person name="Wen M."/>
            <person name="Jian M."/>
            <person name="Yang H."/>
            <person name="Zhang G."/>
            <person name="Yang Z."/>
            <person name="Chen R."/>
            <person name="Liu S."/>
            <person name="Li J."/>
            <person name="Ma L."/>
            <person name="Liu H."/>
            <person name="Zhou Y."/>
            <person name="Zhao J."/>
            <person name="Fang X."/>
            <person name="Li G."/>
            <person name="Fang L."/>
            <person name="Li Y."/>
            <person name="Liu D."/>
            <person name="Zheng H."/>
            <person name="Zhang Y."/>
            <person name="Qin N."/>
            <person name="Li Z."/>
            <person name="Yang G."/>
            <person name="Yang S."/>
            <person name="Bolund L."/>
            <person name="Kristiansen K."/>
            <person name="Zheng H."/>
            <person name="Li S."/>
            <person name="Zhang X."/>
            <person name="Yang H."/>
            <person name="Wang J."/>
            <person name="Sun R."/>
            <person name="Zhang B."/>
            <person name="Jiang S."/>
            <person name="Wang J."/>
            <person name="Du Y."/>
            <person name="Li S."/>
        </authorList>
    </citation>
    <scope>NUCLEOTIDE SEQUENCE [LARGE SCALE GENOMIC DNA]</scope>
    <source>
        <strain evidence="14">cv. 9930</strain>
    </source>
</reference>
<evidence type="ECO:0000256" key="8">
    <source>
        <dbReference type="ARBA" id="ARBA00047811"/>
    </source>
</evidence>
<evidence type="ECO:0000256" key="1">
    <source>
        <dbReference type="ARBA" id="ARBA00006485"/>
    </source>
</evidence>
<dbReference type="PANTHER" id="PTHR24056:SF171">
    <property type="entry name" value="CYCLIN-DEPENDENT KINASE 20"/>
    <property type="match status" value="1"/>
</dbReference>
<feature type="domain" description="Protein kinase" evidence="12">
    <location>
        <begin position="21"/>
        <end position="423"/>
    </location>
</feature>
<evidence type="ECO:0000256" key="11">
    <source>
        <dbReference type="RuleBase" id="RU000304"/>
    </source>
</evidence>
<dbReference type="GO" id="GO:0004693">
    <property type="term" value="F:cyclin-dependent protein serine/threonine kinase activity"/>
    <property type="evidence" value="ECO:0007669"/>
    <property type="project" value="UniProtKB-EC"/>
</dbReference>
<sequence>MEPSSAKSWSIHSRPDIIHKYEILERVGSGAYSDVYRARRLSDGVIVALKEIHDYQSAFREIEALQILQGSPNIVVLHEYFWREDEDAVLVLEFMRTDLATVIAEAKKIGSDGVDSGRGLAVGELKRWMIQILSGLDACHRNMIVHRDLKPSNLLISDDGMLKLADFGQARILMDPDYVESNEISQPCEINSSDQVPSSQPSAVLPGTESLVREGNRNEEQETISKEEYFRVLDELKAKNSANEFDKETCTYDGDTSCLATCTTSDLEDDPFKGSSYSYEMEGGVPADDGHGPLTSCVGTRWFRAPELLYGSTSYGLEIDLWSLGCIFAELLTLEPLFPGTADIDQMSRIFATLGNLTEESWPGCSELPDFQIISFNTIEKPIGLEARLPNCSSDEISIVKRLLCYNPANRATAMELLQDKYFTEEPLPVPLSELHVPSTKNVQDEDSPAGWYDYNESDSDMDELGPLNVTTNATGYSIQFD</sequence>
<feature type="binding site" evidence="10">
    <location>
        <position position="50"/>
    </location>
    <ligand>
        <name>ATP</name>
        <dbReference type="ChEBI" id="CHEBI:30616"/>
    </ligand>
</feature>
<evidence type="ECO:0000256" key="4">
    <source>
        <dbReference type="ARBA" id="ARBA00022679"/>
    </source>
</evidence>
<evidence type="ECO:0000256" key="7">
    <source>
        <dbReference type="ARBA" id="ARBA00022840"/>
    </source>
</evidence>
<dbReference type="Pfam" id="PF00069">
    <property type="entry name" value="Pkinase"/>
    <property type="match status" value="2"/>
</dbReference>
<evidence type="ECO:0000256" key="2">
    <source>
        <dbReference type="ARBA" id="ARBA00012425"/>
    </source>
</evidence>
<gene>
    <name evidence="13" type="ORF">Csa_2G003590</name>
</gene>
<dbReference type="Gene3D" id="1.10.510.10">
    <property type="entry name" value="Transferase(Phosphotransferase) domain 1"/>
    <property type="match status" value="2"/>
</dbReference>
<keyword evidence="7 10" id="KW-0067">ATP-binding</keyword>
<name>A0A0A0LIT0_CUCSA</name>
<dbReference type="GO" id="GO:0005634">
    <property type="term" value="C:nucleus"/>
    <property type="evidence" value="ECO:0000318"/>
    <property type="project" value="GO_Central"/>
</dbReference>
<dbReference type="EC" id="2.7.11.22" evidence="2"/>
<organism evidence="13 14">
    <name type="scientific">Cucumis sativus</name>
    <name type="common">Cucumber</name>
    <dbReference type="NCBI Taxonomy" id="3659"/>
    <lineage>
        <taxon>Eukaryota</taxon>
        <taxon>Viridiplantae</taxon>
        <taxon>Streptophyta</taxon>
        <taxon>Embryophyta</taxon>
        <taxon>Tracheophyta</taxon>
        <taxon>Spermatophyta</taxon>
        <taxon>Magnoliopsida</taxon>
        <taxon>eudicotyledons</taxon>
        <taxon>Gunneridae</taxon>
        <taxon>Pentapetalae</taxon>
        <taxon>rosids</taxon>
        <taxon>fabids</taxon>
        <taxon>Cucurbitales</taxon>
        <taxon>Cucurbitaceae</taxon>
        <taxon>Benincaseae</taxon>
        <taxon>Cucumis</taxon>
    </lineage>
</organism>